<sequence length="320" mass="35280">MLLWLWPVPLPRHSPQELAGTRGWIGRYFRRPPDLRGLMLCRAAAATSDVLLLGAVITLLQIEPVVAAVLGILGLIVSVQAATMRADYRRHLDEALPRPTDREVDAALAGHLLDIENRALTVLGLRPADIVATGTTWNPIADLEHRPHRNGERDYRPLIVVTPMVTTRSAIGSDGVWRFAAQEVTVICPTEYHVAVFRCEQDLITGKRRGEQTQEFFYRDVVSVLTANLPGPDLTSEPFDHRSEGRVPISPPGRRELQFAAPSTDRTMVAVGVTGRSSGARIRDSGIDAAIEGVRNLLRVMRRPPDSVRTAPGRAERPAQ</sequence>
<reference evidence="3 4" key="1">
    <citation type="submission" date="2020-04" db="EMBL/GenBank/DDBJ databases">
        <authorList>
            <person name="Klaysubun C."/>
            <person name="Duangmal K."/>
            <person name="Lipun K."/>
        </authorList>
    </citation>
    <scope>NUCLEOTIDE SEQUENCE [LARGE SCALE GENOMIC DNA]</scope>
    <source>
        <strain evidence="3 4">DSM 45300</strain>
    </source>
</reference>
<evidence type="ECO:0000256" key="2">
    <source>
        <dbReference type="SAM" id="Phobius"/>
    </source>
</evidence>
<keyword evidence="2" id="KW-1133">Transmembrane helix</keyword>
<name>A0A848DKY2_9PSEU</name>
<keyword evidence="2" id="KW-0472">Membrane</keyword>
<accession>A0A848DKY2</accession>
<dbReference type="EMBL" id="JAAXKZ010000067">
    <property type="protein sequence ID" value="NMH93410.1"/>
    <property type="molecule type" value="Genomic_DNA"/>
</dbReference>
<evidence type="ECO:0000256" key="1">
    <source>
        <dbReference type="SAM" id="MobiDB-lite"/>
    </source>
</evidence>
<dbReference type="Proteomes" id="UP000586918">
    <property type="component" value="Unassembled WGS sequence"/>
</dbReference>
<comment type="caution">
    <text evidence="3">The sequence shown here is derived from an EMBL/GenBank/DDBJ whole genome shotgun (WGS) entry which is preliminary data.</text>
</comment>
<gene>
    <name evidence="3" type="ORF">HF519_17875</name>
</gene>
<evidence type="ECO:0000313" key="3">
    <source>
        <dbReference type="EMBL" id="NMH93410.1"/>
    </source>
</evidence>
<feature type="transmembrane region" description="Helical" evidence="2">
    <location>
        <begin position="65"/>
        <end position="83"/>
    </location>
</feature>
<proteinExistence type="predicted"/>
<dbReference type="AlphaFoldDB" id="A0A848DKY2"/>
<dbReference type="RefSeq" id="WP_169414109.1">
    <property type="nucleotide sequence ID" value="NZ_JAAXKZ010000067.1"/>
</dbReference>
<organism evidence="3 4">
    <name type="scientific">Pseudonocardia bannensis</name>
    <dbReference type="NCBI Taxonomy" id="630973"/>
    <lineage>
        <taxon>Bacteria</taxon>
        <taxon>Bacillati</taxon>
        <taxon>Actinomycetota</taxon>
        <taxon>Actinomycetes</taxon>
        <taxon>Pseudonocardiales</taxon>
        <taxon>Pseudonocardiaceae</taxon>
        <taxon>Pseudonocardia</taxon>
    </lineage>
</organism>
<protein>
    <submittedName>
        <fullName evidence="3">Uncharacterized protein</fullName>
    </submittedName>
</protein>
<keyword evidence="2" id="KW-0812">Transmembrane</keyword>
<keyword evidence="4" id="KW-1185">Reference proteome</keyword>
<feature type="region of interest" description="Disordered" evidence="1">
    <location>
        <begin position="233"/>
        <end position="253"/>
    </location>
</feature>
<evidence type="ECO:0000313" key="4">
    <source>
        <dbReference type="Proteomes" id="UP000586918"/>
    </source>
</evidence>